<organism evidence="11">
    <name type="scientific">Oscillatoriales cyanobacterium SpSt-418</name>
    <dbReference type="NCBI Taxonomy" id="2282169"/>
    <lineage>
        <taxon>Bacteria</taxon>
        <taxon>Bacillati</taxon>
        <taxon>Cyanobacteriota</taxon>
        <taxon>Cyanophyceae</taxon>
        <taxon>Oscillatoriophycideae</taxon>
        <taxon>Oscillatoriales</taxon>
    </lineage>
</organism>
<dbReference type="Pfam" id="PF00535">
    <property type="entry name" value="Glycos_transf_2"/>
    <property type="match status" value="1"/>
</dbReference>
<feature type="domain" description="Glycosyltransferase 2-like" evidence="10">
    <location>
        <begin position="219"/>
        <end position="320"/>
    </location>
</feature>
<evidence type="ECO:0000313" key="11">
    <source>
        <dbReference type="EMBL" id="HFM98065.1"/>
    </source>
</evidence>
<dbReference type="InterPro" id="IPR001173">
    <property type="entry name" value="Glyco_trans_2-like"/>
</dbReference>
<dbReference type="NCBIfam" id="TIGR04282">
    <property type="entry name" value="glyco_like_cofC"/>
    <property type="match status" value="1"/>
</dbReference>
<comment type="subcellular location">
    <subcellularLocation>
        <location evidence="1">Cell membrane</location>
    </subcellularLocation>
</comment>
<dbReference type="Gene3D" id="3.90.550.10">
    <property type="entry name" value="Spore Coat Polysaccharide Biosynthesis Protein SpsA, Chain A"/>
    <property type="match status" value="1"/>
</dbReference>
<dbReference type="SUPFAM" id="SSF53448">
    <property type="entry name" value="Nucleotide-diphospho-sugar transferases"/>
    <property type="match status" value="2"/>
</dbReference>
<evidence type="ECO:0000256" key="6">
    <source>
        <dbReference type="ARBA" id="ARBA00037281"/>
    </source>
</evidence>
<evidence type="ECO:0000256" key="4">
    <source>
        <dbReference type="ARBA" id="ARBA00022679"/>
    </source>
</evidence>
<sequence>MNSSAPDRPSDAAPAQRLLVFTRYPQAGKAKTRLIPALGEEGAANLHRYMAEHAIAQARKLRQLMPLSIEVWFTGASTEEMQAWLGADLDYQLQPDGDLGDRLIHAFQAAFESGATRTVVIGSDCPLLDAVLLKQAFDKLARADLVLGPSTDGGYYLLGSRQFTPQLFQGIRWSTAEVLAQTLAIAQQLRLQTSQLYPLSDVDYSDDLPVWEAATAKISVIIPVLNEAAHLEQTLAAAQTGSNVELIVVDAGSQDSSVAIAQAAGAHVLSTTPGRAHQMNAGAAIATGEILLFLHADTCLPVGYDTQARYLLAQPKVIAGAFDLQINHTTPSIRFVEWGVRQRSRWLQLPYGDQAIFLKTKVFRALDGFPKQPIMEDFALVKQLQKRGKIAIAPLTVQTSGRRWQKLGVLKTTLLNQAIVLGYYLGIPTERLARWYRKAK</sequence>
<evidence type="ECO:0000259" key="10">
    <source>
        <dbReference type="Pfam" id="PF00535"/>
    </source>
</evidence>
<dbReference type="AlphaFoldDB" id="A0A7C3KEL5"/>
<dbReference type="NCBIfam" id="TIGR04283">
    <property type="entry name" value="glyco_like_mftF"/>
    <property type="match status" value="1"/>
</dbReference>
<evidence type="ECO:0000256" key="3">
    <source>
        <dbReference type="ARBA" id="ARBA00022676"/>
    </source>
</evidence>
<evidence type="ECO:0000256" key="9">
    <source>
        <dbReference type="ARBA" id="ARBA00040345"/>
    </source>
</evidence>
<dbReference type="GO" id="GO:0005886">
    <property type="term" value="C:plasma membrane"/>
    <property type="evidence" value="ECO:0007669"/>
    <property type="project" value="UniProtKB-SubCell"/>
</dbReference>
<dbReference type="InterPro" id="IPR018641">
    <property type="entry name" value="Trfase_1_rSAM/seldom-assoc"/>
</dbReference>
<evidence type="ECO:0000256" key="8">
    <source>
        <dbReference type="ARBA" id="ARBA00038120"/>
    </source>
</evidence>
<dbReference type="Pfam" id="PF09837">
    <property type="entry name" value="DUF2064"/>
    <property type="match status" value="1"/>
</dbReference>
<dbReference type="EMBL" id="DSRU01000142">
    <property type="protein sequence ID" value="HFM98065.1"/>
    <property type="molecule type" value="Genomic_DNA"/>
</dbReference>
<keyword evidence="2" id="KW-1003">Cell membrane</keyword>
<dbReference type="PANTHER" id="PTHR43646:SF2">
    <property type="entry name" value="GLYCOSYLTRANSFERASE 2-LIKE DOMAIN-CONTAINING PROTEIN"/>
    <property type="match status" value="1"/>
</dbReference>
<proteinExistence type="inferred from homology"/>
<dbReference type="PANTHER" id="PTHR43646">
    <property type="entry name" value="GLYCOSYLTRANSFERASE"/>
    <property type="match status" value="1"/>
</dbReference>
<comment type="pathway">
    <text evidence="7">Carotenoid biosynthesis; staphyloxanthin biosynthesis; staphyloxanthin from farnesyl diphosphate: step 4/5.</text>
</comment>
<reference evidence="11" key="1">
    <citation type="journal article" date="2020" name="mSystems">
        <title>Genome- and Community-Level Interaction Insights into Carbon Utilization and Element Cycling Functions of Hydrothermarchaeota in Hydrothermal Sediment.</title>
        <authorList>
            <person name="Zhou Z."/>
            <person name="Liu Y."/>
            <person name="Xu W."/>
            <person name="Pan J."/>
            <person name="Luo Z.H."/>
            <person name="Li M."/>
        </authorList>
    </citation>
    <scope>NUCLEOTIDE SEQUENCE [LARGE SCALE GENOMIC DNA]</scope>
    <source>
        <strain evidence="11">SpSt-418</strain>
    </source>
</reference>
<comment type="similarity">
    <text evidence="8">Belongs to the glycosyltransferase 2 family. CrtQ subfamily.</text>
</comment>
<evidence type="ECO:0000256" key="5">
    <source>
        <dbReference type="ARBA" id="ARBA00023136"/>
    </source>
</evidence>
<comment type="function">
    <text evidence="6">Catalyzes the glycosylation of 4,4'-diaponeurosporenoate, i.e. the esterification of glucose at the C1'' position with the carboxyl group of 4,4'-diaponeurosporenic acid, to form glycosyl-4,4'-diaponeurosporenoate. This is a step in the biosynthesis of staphyloxanthin, an orange pigment present in most staphylococci strains.</text>
</comment>
<comment type="caution">
    <text evidence="11">The sequence shown here is derived from an EMBL/GenBank/DDBJ whole genome shotgun (WGS) entry which is preliminary data.</text>
</comment>
<evidence type="ECO:0000256" key="7">
    <source>
        <dbReference type="ARBA" id="ARBA00037904"/>
    </source>
</evidence>
<dbReference type="InterPro" id="IPR029044">
    <property type="entry name" value="Nucleotide-diphossugar_trans"/>
</dbReference>
<keyword evidence="3" id="KW-0328">Glycosyltransferase</keyword>
<evidence type="ECO:0000256" key="1">
    <source>
        <dbReference type="ARBA" id="ARBA00004236"/>
    </source>
</evidence>
<keyword evidence="4" id="KW-0808">Transferase</keyword>
<gene>
    <name evidence="11" type="ORF">ENR64_09985</name>
</gene>
<protein>
    <recommendedName>
        <fullName evidence="9">4,4'-diaponeurosporenoate glycosyltransferase</fullName>
    </recommendedName>
</protein>
<dbReference type="InterPro" id="IPR026461">
    <property type="entry name" value="Trfase_2_rSAM/seldom_assoc"/>
</dbReference>
<dbReference type="GO" id="GO:0016757">
    <property type="term" value="F:glycosyltransferase activity"/>
    <property type="evidence" value="ECO:0007669"/>
    <property type="project" value="UniProtKB-KW"/>
</dbReference>
<keyword evidence="5" id="KW-0472">Membrane</keyword>
<dbReference type="CDD" id="cd02522">
    <property type="entry name" value="GT_2_like_a"/>
    <property type="match status" value="1"/>
</dbReference>
<accession>A0A7C3KEL5</accession>
<name>A0A7C3KEL5_9CYAN</name>
<evidence type="ECO:0000256" key="2">
    <source>
        <dbReference type="ARBA" id="ARBA00022475"/>
    </source>
</evidence>